<dbReference type="STRING" id="1430440.MGMSRv2__2634"/>
<evidence type="ECO:0000313" key="3">
    <source>
        <dbReference type="Proteomes" id="UP000018922"/>
    </source>
</evidence>
<dbReference type="EMBL" id="HG794546">
    <property type="protein sequence ID" value="CDK99849.1"/>
    <property type="molecule type" value="Genomic_DNA"/>
</dbReference>
<keyword evidence="3" id="KW-1185">Reference proteome</keyword>
<evidence type="ECO:0000256" key="1">
    <source>
        <dbReference type="SAM" id="SignalP"/>
    </source>
</evidence>
<reference evidence="2 3" key="1">
    <citation type="journal article" date="2014" name="Genome Announc.">
        <title>Complete genome sequence of Magnetospirillum gryphiswaldense MSR-1.</title>
        <authorList>
            <person name="Wang X."/>
            <person name="Wang Q."/>
            <person name="Zhang W."/>
            <person name="Wang Y."/>
            <person name="Li L."/>
            <person name="Wen T."/>
            <person name="Zhang T."/>
            <person name="Zhang Y."/>
            <person name="Xu J."/>
            <person name="Hu J."/>
            <person name="Li S."/>
            <person name="Liu L."/>
            <person name="Liu J."/>
            <person name="Jiang W."/>
            <person name="Tian J."/>
            <person name="Li Y."/>
            <person name="Schuler D."/>
            <person name="Wang L."/>
            <person name="Li J."/>
        </authorList>
    </citation>
    <scope>NUCLEOTIDE SEQUENCE [LARGE SCALE GENOMIC DNA]</scope>
    <source>
        <strain evidence="3">DSM 6361 / JCM 21280 / NBRC 15271 / MSR-1</strain>
    </source>
</reference>
<dbReference type="Proteomes" id="UP000018922">
    <property type="component" value="Chromosome I"/>
</dbReference>
<dbReference type="AlphaFoldDB" id="V6F326"/>
<sequence>MRIAFRLAALAAFLALAPAAMAQGNGPIDNAYESSKAAELESVKLQLATQPGSTAVQELNEAEITLRRLKETKATDQRRKIAAELEMAITRLKIAAGAGSMQR</sequence>
<organism evidence="2 3">
    <name type="scientific">Magnetospirillum gryphiswaldense (strain DSM 6361 / JCM 21280 / NBRC 15271 / MSR-1)</name>
    <dbReference type="NCBI Taxonomy" id="431944"/>
    <lineage>
        <taxon>Bacteria</taxon>
        <taxon>Pseudomonadati</taxon>
        <taxon>Pseudomonadota</taxon>
        <taxon>Alphaproteobacteria</taxon>
        <taxon>Rhodospirillales</taxon>
        <taxon>Rhodospirillaceae</taxon>
        <taxon>Magnetospirillum</taxon>
    </lineage>
</organism>
<accession>V6F326</accession>
<dbReference type="KEGG" id="mgy:MGMSRv2__2634"/>
<feature type="signal peptide" evidence="1">
    <location>
        <begin position="1"/>
        <end position="22"/>
    </location>
</feature>
<name>V6F326_MAGGM</name>
<evidence type="ECO:0000313" key="2">
    <source>
        <dbReference type="EMBL" id="CDK99849.1"/>
    </source>
</evidence>
<feature type="chain" id="PRO_5004745122" description="Secreted protein" evidence="1">
    <location>
        <begin position="23"/>
        <end position="103"/>
    </location>
</feature>
<gene>
    <name evidence="2" type="ordered locus">MGMSRv2__2634</name>
</gene>
<proteinExistence type="predicted"/>
<protein>
    <recommendedName>
        <fullName evidence="4">Secreted protein</fullName>
    </recommendedName>
</protein>
<dbReference type="HOGENOM" id="CLU_171018_0_0_5"/>
<evidence type="ECO:0008006" key="4">
    <source>
        <dbReference type="Google" id="ProtNLM"/>
    </source>
</evidence>
<keyword evidence="1" id="KW-0732">Signal</keyword>